<dbReference type="GO" id="GO:0005829">
    <property type="term" value="C:cytosol"/>
    <property type="evidence" value="ECO:0007669"/>
    <property type="project" value="TreeGrafter"/>
</dbReference>
<dbReference type="RefSeq" id="WP_132319405.1">
    <property type="nucleotide sequence ID" value="NZ_SMKR01000042.1"/>
</dbReference>
<dbReference type="InterPro" id="IPR020557">
    <property type="entry name" value="Fumarate_lyase_CS"/>
</dbReference>
<dbReference type="GO" id="GO:0008797">
    <property type="term" value="F:aspartate ammonia-lyase activity"/>
    <property type="evidence" value="ECO:0007669"/>
    <property type="project" value="TreeGrafter"/>
</dbReference>
<dbReference type="PANTHER" id="PTHR42696:SF2">
    <property type="entry name" value="ASPARTATE AMMONIA-LYASE"/>
    <property type="match status" value="1"/>
</dbReference>
<keyword evidence="4" id="KW-1185">Reference proteome</keyword>
<name>A0A4R4X8L2_9ACTN</name>
<dbReference type="Gene3D" id="1.20.200.10">
    <property type="entry name" value="Fumarase/aspartase (Central domain)"/>
    <property type="match status" value="1"/>
</dbReference>
<accession>A0A4R4X8L2</accession>
<dbReference type="OrthoDB" id="9802809at2"/>
<evidence type="ECO:0000256" key="1">
    <source>
        <dbReference type="ARBA" id="ARBA00023239"/>
    </source>
</evidence>
<evidence type="ECO:0000259" key="2">
    <source>
        <dbReference type="Pfam" id="PF00206"/>
    </source>
</evidence>
<dbReference type="PANTHER" id="PTHR42696">
    <property type="entry name" value="ASPARTATE AMMONIA-LYASE"/>
    <property type="match status" value="1"/>
</dbReference>
<keyword evidence="1 3" id="KW-0456">Lyase</keyword>
<evidence type="ECO:0000313" key="3">
    <source>
        <dbReference type="EMBL" id="TDD26816.1"/>
    </source>
</evidence>
<gene>
    <name evidence="3" type="ORF">E1218_12215</name>
</gene>
<dbReference type="InterPro" id="IPR000362">
    <property type="entry name" value="Fumarate_lyase_fam"/>
</dbReference>
<dbReference type="GO" id="GO:0006531">
    <property type="term" value="P:aspartate metabolic process"/>
    <property type="evidence" value="ECO:0007669"/>
    <property type="project" value="TreeGrafter"/>
</dbReference>
<dbReference type="InterPro" id="IPR022761">
    <property type="entry name" value="Fumarate_lyase_N"/>
</dbReference>
<proteinExistence type="predicted"/>
<reference evidence="3 4" key="1">
    <citation type="submission" date="2019-02" db="EMBL/GenBank/DDBJ databases">
        <title>Draft genome sequences of novel Actinobacteria.</title>
        <authorList>
            <person name="Sahin N."/>
            <person name="Ay H."/>
            <person name="Saygin H."/>
        </authorList>
    </citation>
    <scope>NUCLEOTIDE SEQUENCE [LARGE SCALE GENOMIC DNA]</scope>
    <source>
        <strain evidence="3 4">16K104</strain>
    </source>
</reference>
<dbReference type="Pfam" id="PF00206">
    <property type="entry name" value="Lyase_1"/>
    <property type="match status" value="1"/>
</dbReference>
<dbReference type="Proteomes" id="UP000295172">
    <property type="component" value="Unassembled WGS sequence"/>
</dbReference>
<dbReference type="InterPro" id="IPR008948">
    <property type="entry name" value="L-Aspartase-like"/>
</dbReference>
<dbReference type="PROSITE" id="PS00163">
    <property type="entry name" value="FUMARATE_LYASES"/>
    <property type="match status" value="1"/>
</dbReference>
<dbReference type="InterPro" id="IPR051546">
    <property type="entry name" value="Aspartate_Ammonia-Lyase"/>
</dbReference>
<organism evidence="3 4">
    <name type="scientific">Kribbella turkmenica</name>
    <dbReference type="NCBI Taxonomy" id="2530375"/>
    <lineage>
        <taxon>Bacteria</taxon>
        <taxon>Bacillati</taxon>
        <taxon>Actinomycetota</taxon>
        <taxon>Actinomycetes</taxon>
        <taxon>Propionibacteriales</taxon>
        <taxon>Kribbellaceae</taxon>
        <taxon>Kribbella</taxon>
    </lineage>
</organism>
<dbReference type="SUPFAM" id="SSF48557">
    <property type="entry name" value="L-aspartase-like"/>
    <property type="match status" value="1"/>
</dbReference>
<dbReference type="PRINTS" id="PR00149">
    <property type="entry name" value="FUMRATELYASE"/>
</dbReference>
<comment type="caution">
    <text evidence="3">The sequence shown here is derived from an EMBL/GenBank/DDBJ whole genome shotgun (WGS) entry which is preliminary data.</text>
</comment>
<sequence>MLFGTQTRLSLENFDDGRRRLGDVPAFVRSYALVKKAAAITNQTLDVVDEPRCAAIATACDEIVAGLHSDQFPTALLVGGGGTTANMNLNEVIAARATELAGLRVHPNDHVNASQSSNDTYPMAMAMTILTLAIRPSEALHELADALMSKAAEYAGTPYLGRTCVQDAVRLTADKTLAAQSRAILRGAAELTTAIDALRAVPLGATVLGTGVGAPAGFAERAVATVSTLARQDLTPTPDPYDALAHLDPYAAVADASARVSMTIARIAADLRLRSSGPRGGFAEITLPELQAGSSIMPAKVNPIVPEYAMQLSYRIRGAAHTVGYAVAAGELELNVMEPVIFDAMLDIVDDLDRSATAMTEQCIIRLRWDGPRRAENLAHALDERVEQALHNGYTATLED</sequence>
<dbReference type="EMBL" id="SMKR01000042">
    <property type="protein sequence ID" value="TDD26816.1"/>
    <property type="molecule type" value="Genomic_DNA"/>
</dbReference>
<evidence type="ECO:0000313" key="4">
    <source>
        <dbReference type="Proteomes" id="UP000295172"/>
    </source>
</evidence>
<dbReference type="Gene3D" id="1.10.275.10">
    <property type="entry name" value="Fumarase/aspartase (N-terminal domain)"/>
    <property type="match status" value="1"/>
</dbReference>
<dbReference type="AlphaFoldDB" id="A0A4R4X8L2"/>
<feature type="domain" description="Fumarate lyase N-terminal" evidence="2">
    <location>
        <begin position="30"/>
        <end position="318"/>
    </location>
</feature>
<dbReference type="InterPro" id="IPR024083">
    <property type="entry name" value="Fumarase/histidase_N"/>
</dbReference>
<protein>
    <submittedName>
        <fullName evidence="3">Aspartate ammonia-lyase</fullName>
    </submittedName>
</protein>